<accession>A0A919YRP0</accession>
<organism evidence="1 2">
    <name type="scientific">Paenibacillus montaniterrae</name>
    <dbReference type="NCBI Taxonomy" id="429341"/>
    <lineage>
        <taxon>Bacteria</taxon>
        <taxon>Bacillati</taxon>
        <taxon>Bacillota</taxon>
        <taxon>Bacilli</taxon>
        <taxon>Bacillales</taxon>
        <taxon>Paenibacillaceae</taxon>
        <taxon>Paenibacillus</taxon>
    </lineage>
</organism>
<evidence type="ECO:0000313" key="1">
    <source>
        <dbReference type="EMBL" id="GIP16969.1"/>
    </source>
</evidence>
<protein>
    <submittedName>
        <fullName evidence="1">Uncharacterized protein</fullName>
    </submittedName>
</protein>
<evidence type="ECO:0000313" key="2">
    <source>
        <dbReference type="Proteomes" id="UP000683139"/>
    </source>
</evidence>
<reference evidence="1" key="1">
    <citation type="submission" date="2021-03" db="EMBL/GenBank/DDBJ databases">
        <title>Antimicrobial resistance genes in bacteria isolated from Japanese honey, and their potential for conferring macrolide and lincosamide resistance in the American foulbrood pathogen Paenibacillus larvae.</title>
        <authorList>
            <person name="Okamoto M."/>
            <person name="Kumagai M."/>
            <person name="Kanamori H."/>
            <person name="Takamatsu D."/>
        </authorList>
    </citation>
    <scope>NUCLEOTIDE SEQUENCE</scope>
    <source>
        <strain evidence="1">J40TS1</strain>
    </source>
</reference>
<proteinExistence type="predicted"/>
<comment type="caution">
    <text evidence="1">The sequence shown here is derived from an EMBL/GenBank/DDBJ whole genome shotgun (WGS) entry which is preliminary data.</text>
</comment>
<gene>
    <name evidence="1" type="ORF">J40TS1_26110</name>
</gene>
<dbReference type="Proteomes" id="UP000683139">
    <property type="component" value="Unassembled WGS sequence"/>
</dbReference>
<name>A0A919YRP0_9BACL</name>
<dbReference type="EMBL" id="BOSE01000004">
    <property type="protein sequence ID" value="GIP16969.1"/>
    <property type="molecule type" value="Genomic_DNA"/>
</dbReference>
<keyword evidence="2" id="KW-1185">Reference proteome</keyword>
<dbReference type="AlphaFoldDB" id="A0A919YRP0"/>
<sequence length="172" mass="19761">MEASRNSKQTIEAFDFKRAAEEADIVVGVEILKLVEELEQPSPKTLWQAKVLTVWKGDAALDTIHILQAGNSCTDYVSSKLMKPQEQYVLFLKQAVSVKQPDSYWILGEETTIYQVAEDNYLVKHAYPDPELKEIEQSKLARYYKHELGLTTQVQVLEEQAFYNKLQAQLHQ</sequence>